<protein>
    <submittedName>
        <fullName evidence="1">Uncharacterized protein</fullName>
    </submittedName>
</protein>
<evidence type="ECO:0000313" key="1">
    <source>
        <dbReference type="EMBL" id="ORX47126.1"/>
    </source>
</evidence>
<reference evidence="1 2" key="1">
    <citation type="submission" date="2016-08" db="EMBL/GenBank/DDBJ databases">
        <title>Genomes of anaerobic fungi encode conserved fungal cellulosomes for biomass hydrolysis.</title>
        <authorList>
            <consortium name="DOE Joint Genome Institute"/>
            <person name="Haitjema C.H."/>
            <person name="Gilmore S.P."/>
            <person name="Henske J.K."/>
            <person name="Solomon K.V."/>
            <person name="De Groot R."/>
            <person name="Kuo A."/>
            <person name="Mondo S.J."/>
            <person name="Salamov A.A."/>
            <person name="Labutti K."/>
            <person name="Zhao Z."/>
            <person name="Chiniquy J."/>
            <person name="Barry K."/>
            <person name="Brewer H.M."/>
            <person name="Purvine S.O."/>
            <person name="Wright A.T."/>
            <person name="Boxma B."/>
            <person name="Van Alen T."/>
            <person name="Hackstein J.H."/>
            <person name="Baker S.E."/>
            <person name="Grigoriev I.V."/>
            <person name="O'Malley M.A."/>
        </authorList>
    </citation>
    <scope>NUCLEOTIDE SEQUENCE [LARGE SCALE GENOMIC DNA]</scope>
    <source>
        <strain evidence="2">finn</strain>
    </source>
</reference>
<dbReference type="AlphaFoldDB" id="A0A1Y1V5M9"/>
<evidence type="ECO:0000313" key="2">
    <source>
        <dbReference type="Proteomes" id="UP000193719"/>
    </source>
</evidence>
<gene>
    <name evidence="1" type="ORF">BCR36DRAFT_371920</name>
</gene>
<name>A0A1Y1V5M9_9FUNG</name>
<keyword evidence="2" id="KW-1185">Reference proteome</keyword>
<reference evidence="1 2" key="2">
    <citation type="submission" date="2016-08" db="EMBL/GenBank/DDBJ databases">
        <title>Pervasive Adenine N6-methylation of Active Genes in Fungi.</title>
        <authorList>
            <consortium name="DOE Joint Genome Institute"/>
            <person name="Mondo S.J."/>
            <person name="Dannebaum R.O."/>
            <person name="Kuo R.C."/>
            <person name="Labutti K."/>
            <person name="Haridas S."/>
            <person name="Kuo A."/>
            <person name="Salamov A."/>
            <person name="Ahrendt S.R."/>
            <person name="Lipzen A."/>
            <person name="Sullivan W."/>
            <person name="Andreopoulos W.B."/>
            <person name="Clum A."/>
            <person name="Lindquist E."/>
            <person name="Daum C."/>
            <person name="Ramamoorthy G.K."/>
            <person name="Gryganskyi A."/>
            <person name="Culley D."/>
            <person name="Magnuson J.K."/>
            <person name="James T.Y."/>
            <person name="O'Malley M.A."/>
            <person name="Stajich J.E."/>
            <person name="Spatafora J.W."/>
            <person name="Visel A."/>
            <person name="Grigoriev I.V."/>
        </authorList>
    </citation>
    <scope>NUCLEOTIDE SEQUENCE [LARGE SCALE GENOMIC DNA]</scope>
    <source>
        <strain evidence="2">finn</strain>
    </source>
</reference>
<dbReference type="Proteomes" id="UP000193719">
    <property type="component" value="Unassembled WGS sequence"/>
</dbReference>
<accession>A0A1Y1V5M9</accession>
<sequence>MELNQILRYMNSNSNLPLYKYGSNIKKIKDDTNKLNEGINKYSMESFKLNDKNDKNNSNNEKYYILDIVQNADIKNQDKFIMKYKTDNGNSGNGNNVKKNMYQLIITFFNHNYFESIDSINPNDSFLDYENNFILTANAKLNIDTNYAHILTPSEYNLIKNSNDNDIKKYANSYTAITIGDVEDDSDNLYIANGGERGKMILYVFSKDGNNNIKIKNLPAHYSKSYYNNE</sequence>
<organism evidence="1 2">
    <name type="scientific">Piromyces finnis</name>
    <dbReference type="NCBI Taxonomy" id="1754191"/>
    <lineage>
        <taxon>Eukaryota</taxon>
        <taxon>Fungi</taxon>
        <taxon>Fungi incertae sedis</taxon>
        <taxon>Chytridiomycota</taxon>
        <taxon>Chytridiomycota incertae sedis</taxon>
        <taxon>Neocallimastigomycetes</taxon>
        <taxon>Neocallimastigales</taxon>
        <taxon>Neocallimastigaceae</taxon>
        <taxon>Piromyces</taxon>
    </lineage>
</organism>
<dbReference type="EMBL" id="MCFH01000032">
    <property type="protein sequence ID" value="ORX47126.1"/>
    <property type="molecule type" value="Genomic_DNA"/>
</dbReference>
<comment type="caution">
    <text evidence="1">The sequence shown here is derived from an EMBL/GenBank/DDBJ whole genome shotgun (WGS) entry which is preliminary data.</text>
</comment>
<proteinExistence type="predicted"/>